<evidence type="ECO:0000313" key="2">
    <source>
        <dbReference type="Proteomes" id="UP000030351"/>
    </source>
</evidence>
<gene>
    <name evidence="1" type="ORF">NG99_04645</name>
</gene>
<protein>
    <submittedName>
        <fullName evidence="1">Uncharacterized protein</fullName>
    </submittedName>
</protein>
<dbReference type="AlphaFoldDB" id="A0A0A3Z8W1"/>
<evidence type="ECO:0000313" key="1">
    <source>
        <dbReference type="EMBL" id="KGT95310.1"/>
    </source>
</evidence>
<accession>A0A0A3Z8W1</accession>
<reference evidence="1 2" key="1">
    <citation type="submission" date="2014-10" db="EMBL/GenBank/DDBJ databases">
        <title>Genome sequence of Erwinia typographi M043b.</title>
        <authorList>
            <person name="Chan K.-G."/>
            <person name="Tan W.-S."/>
        </authorList>
    </citation>
    <scope>NUCLEOTIDE SEQUENCE [LARGE SCALE GENOMIC DNA]</scope>
    <source>
        <strain evidence="1 2">M043b</strain>
    </source>
</reference>
<comment type="caution">
    <text evidence="1">The sequence shown here is derived from an EMBL/GenBank/DDBJ whole genome shotgun (WGS) entry which is preliminary data.</text>
</comment>
<keyword evidence="2" id="KW-1185">Reference proteome</keyword>
<dbReference type="EMBL" id="JRUQ01000018">
    <property type="protein sequence ID" value="KGT95310.1"/>
    <property type="molecule type" value="Genomic_DNA"/>
</dbReference>
<sequence>MTQQKEQLTIDQKIEVAKMATDIFLKVCPSNLIKEQAVDHLLRMSANGHTEKVNGELVKMQALFTHISHMVESTLINRT</sequence>
<organism evidence="1 2">
    <name type="scientific">Erwinia typographi</name>
    <dbReference type="NCBI Taxonomy" id="371042"/>
    <lineage>
        <taxon>Bacteria</taxon>
        <taxon>Pseudomonadati</taxon>
        <taxon>Pseudomonadota</taxon>
        <taxon>Gammaproteobacteria</taxon>
        <taxon>Enterobacterales</taxon>
        <taxon>Erwiniaceae</taxon>
        <taxon>Erwinia</taxon>
    </lineage>
</organism>
<dbReference type="STRING" id="371042.NG99_04645"/>
<proteinExistence type="predicted"/>
<dbReference type="Proteomes" id="UP000030351">
    <property type="component" value="Unassembled WGS sequence"/>
</dbReference>
<dbReference type="RefSeq" id="WP_034888885.1">
    <property type="nucleotide sequence ID" value="NZ_JRUQ01000018.1"/>
</dbReference>
<name>A0A0A3Z8W1_9GAMM</name>